<evidence type="ECO:0000256" key="1">
    <source>
        <dbReference type="ARBA" id="ARBA00022555"/>
    </source>
</evidence>
<keyword evidence="3" id="KW-0808">Transferase</keyword>
<dbReference type="CDD" id="cd18092">
    <property type="entry name" value="SpoU-like_TrmH"/>
    <property type="match status" value="1"/>
</dbReference>
<dbReference type="InterPro" id="IPR001537">
    <property type="entry name" value="SpoU_MeTrfase"/>
</dbReference>
<dbReference type="GO" id="GO:0008173">
    <property type="term" value="F:RNA methyltransferase activity"/>
    <property type="evidence" value="ECO:0007669"/>
    <property type="project" value="InterPro"/>
</dbReference>
<dbReference type="PANTHER" id="PTHR43453:SF3">
    <property type="entry name" value="TRNA_RRNA METHYLTRANSFERASE SPOU TYPE DOMAIN-CONTAINING PROTEIN"/>
    <property type="match status" value="1"/>
</dbReference>
<evidence type="ECO:0000256" key="2">
    <source>
        <dbReference type="ARBA" id="ARBA00022603"/>
    </source>
</evidence>
<keyword evidence="1" id="KW-0820">tRNA-binding</keyword>
<evidence type="ECO:0000256" key="3">
    <source>
        <dbReference type="ARBA" id="ARBA00022679"/>
    </source>
</evidence>
<organism evidence="5 6">
    <name type="scientific">Cymbomonas tetramitiformis</name>
    <dbReference type="NCBI Taxonomy" id="36881"/>
    <lineage>
        <taxon>Eukaryota</taxon>
        <taxon>Viridiplantae</taxon>
        <taxon>Chlorophyta</taxon>
        <taxon>Pyramimonadophyceae</taxon>
        <taxon>Pyramimonadales</taxon>
        <taxon>Pyramimonadaceae</taxon>
        <taxon>Cymbomonas</taxon>
    </lineage>
</organism>
<dbReference type="PANTHER" id="PTHR43453">
    <property type="entry name" value="RRNA METHYLASE-LIKE"/>
    <property type="match status" value="1"/>
</dbReference>
<keyword evidence="2" id="KW-0489">Methyltransferase</keyword>
<dbReference type="GO" id="GO:0002938">
    <property type="term" value="P:tRNA guanine ribose methylation"/>
    <property type="evidence" value="ECO:0007669"/>
    <property type="project" value="TreeGrafter"/>
</dbReference>
<proteinExistence type="predicted"/>
<dbReference type="Pfam" id="PF00588">
    <property type="entry name" value="SpoU_methylase"/>
    <property type="match status" value="1"/>
</dbReference>
<dbReference type="AlphaFoldDB" id="A0AAE0BQF3"/>
<gene>
    <name evidence="5" type="ORF">CYMTET_50114</name>
</gene>
<sequence length="387" mass="43370">MFVHQSAVQDEVILRRGDFVVVDTVETPKGEEVGSVKLHVAREESQSVVAQDTVHRLREAAVLAEEVEELKPSFLDPERFSVAAERLCAIAEEQPQNFELIRFSVFPCIQHVDRHVARASENLAVSTDIVALYKRALSADWCLSREQREAIDSMLQLMEAYTQHDHPRNQMLLDPPDAFTDMEPSDATSSAHERLSKANAVLKRRTLRFVLVLEGVADVVNKYGIYRCAEALGVQEVWSILPAKHKVSKNALNAVSKKAQQWLTLRTFTSTSDCIDAARAEGREIWVTHLHANAVPLEAPLTLPERMVMVMGAEHAGVSQEMLMAADKVVYLPMCGFVESLNVMVAAALVIQRLFDLCPEAHGDCDPCERDRIYASWTKRILAKQED</sequence>
<dbReference type="Proteomes" id="UP001190700">
    <property type="component" value="Unassembled WGS sequence"/>
</dbReference>
<evidence type="ECO:0000259" key="4">
    <source>
        <dbReference type="Pfam" id="PF00588"/>
    </source>
</evidence>
<keyword evidence="1" id="KW-0694">RNA-binding</keyword>
<name>A0AAE0BQF3_9CHLO</name>
<evidence type="ECO:0000313" key="5">
    <source>
        <dbReference type="EMBL" id="KAK3240005.1"/>
    </source>
</evidence>
<dbReference type="SUPFAM" id="SSF75217">
    <property type="entry name" value="alpha/beta knot"/>
    <property type="match status" value="1"/>
</dbReference>
<accession>A0AAE0BQF3</accession>
<dbReference type="InterPro" id="IPR029028">
    <property type="entry name" value="Alpha/beta_knot_MTases"/>
</dbReference>
<dbReference type="EMBL" id="LGRX02033762">
    <property type="protein sequence ID" value="KAK3240005.1"/>
    <property type="molecule type" value="Genomic_DNA"/>
</dbReference>
<evidence type="ECO:0000313" key="6">
    <source>
        <dbReference type="Proteomes" id="UP001190700"/>
    </source>
</evidence>
<keyword evidence="6" id="KW-1185">Reference proteome</keyword>
<feature type="domain" description="tRNA/rRNA methyltransferase SpoU type" evidence="4">
    <location>
        <begin position="209"/>
        <end position="351"/>
    </location>
</feature>
<reference evidence="5 6" key="1">
    <citation type="journal article" date="2015" name="Genome Biol. Evol.">
        <title>Comparative Genomics of a Bacterivorous Green Alga Reveals Evolutionary Causalities and Consequences of Phago-Mixotrophic Mode of Nutrition.</title>
        <authorList>
            <person name="Burns J.A."/>
            <person name="Paasch A."/>
            <person name="Narechania A."/>
            <person name="Kim E."/>
        </authorList>
    </citation>
    <scope>NUCLEOTIDE SEQUENCE [LARGE SCALE GENOMIC DNA]</scope>
    <source>
        <strain evidence="5 6">PLY_AMNH</strain>
    </source>
</reference>
<dbReference type="InterPro" id="IPR033671">
    <property type="entry name" value="TrmH"/>
</dbReference>
<dbReference type="Gene3D" id="3.40.1280.10">
    <property type="match status" value="1"/>
</dbReference>
<dbReference type="GO" id="GO:0000049">
    <property type="term" value="F:tRNA binding"/>
    <property type="evidence" value="ECO:0007669"/>
    <property type="project" value="UniProtKB-KW"/>
</dbReference>
<comment type="caution">
    <text evidence="5">The sequence shown here is derived from an EMBL/GenBank/DDBJ whole genome shotgun (WGS) entry which is preliminary data.</text>
</comment>
<protein>
    <recommendedName>
        <fullName evidence="4">tRNA/rRNA methyltransferase SpoU type domain-containing protein</fullName>
    </recommendedName>
</protein>
<dbReference type="InterPro" id="IPR029026">
    <property type="entry name" value="tRNA_m1G_MTases_N"/>
</dbReference>